<dbReference type="RefSeq" id="WP_266346872.1">
    <property type="nucleotide sequence ID" value="NZ_JAPKNG010000001.1"/>
</dbReference>
<reference evidence="7 8" key="1">
    <citation type="submission" date="2023-07" db="EMBL/GenBank/DDBJ databases">
        <title>Genomic Encyclopedia of Type Strains, Phase IV (KMG-IV): sequencing the most valuable type-strain genomes for metagenomic binning, comparative biology and taxonomic classification.</title>
        <authorList>
            <person name="Goeker M."/>
        </authorList>
    </citation>
    <scope>NUCLEOTIDE SEQUENCE [LARGE SCALE GENOMIC DNA]</scope>
    <source>
        <strain evidence="7 8">B6-8</strain>
    </source>
</reference>
<dbReference type="Gene3D" id="3.20.20.30">
    <property type="entry name" value="Luciferase-like domain"/>
    <property type="match status" value="1"/>
</dbReference>
<proteinExistence type="inferred from homology"/>
<dbReference type="InterPro" id="IPR036661">
    <property type="entry name" value="Luciferase-like_sf"/>
</dbReference>
<evidence type="ECO:0000313" key="7">
    <source>
        <dbReference type="EMBL" id="MDQ0435917.1"/>
    </source>
</evidence>
<evidence type="ECO:0000259" key="6">
    <source>
        <dbReference type="Pfam" id="PF00296"/>
    </source>
</evidence>
<dbReference type="InterPro" id="IPR051260">
    <property type="entry name" value="Diverse_substr_monoxygenases"/>
</dbReference>
<dbReference type="PANTHER" id="PTHR30011">
    <property type="entry name" value="ALKANESULFONATE MONOOXYGENASE-RELATED"/>
    <property type="match status" value="1"/>
</dbReference>
<evidence type="ECO:0000256" key="1">
    <source>
        <dbReference type="ARBA" id="ARBA00022630"/>
    </source>
</evidence>
<keyword evidence="4 7" id="KW-0503">Monooxygenase</keyword>
<feature type="domain" description="Luciferase-like" evidence="6">
    <location>
        <begin position="27"/>
        <end position="380"/>
    </location>
</feature>
<dbReference type="InterPro" id="IPR011251">
    <property type="entry name" value="Luciferase-like_dom"/>
</dbReference>
<comment type="caution">
    <text evidence="7">The sequence shown here is derived from an EMBL/GenBank/DDBJ whole genome shotgun (WGS) entry which is preliminary data.</text>
</comment>
<evidence type="ECO:0000256" key="2">
    <source>
        <dbReference type="ARBA" id="ARBA00022643"/>
    </source>
</evidence>
<evidence type="ECO:0000313" key="8">
    <source>
        <dbReference type="Proteomes" id="UP001241603"/>
    </source>
</evidence>
<dbReference type="PANTHER" id="PTHR30011:SF16">
    <property type="entry name" value="C2H2 FINGER DOMAIN TRANSCRIPTION FACTOR (EUROFUNG)-RELATED"/>
    <property type="match status" value="1"/>
</dbReference>
<evidence type="ECO:0000256" key="5">
    <source>
        <dbReference type="ARBA" id="ARBA00033748"/>
    </source>
</evidence>
<keyword evidence="1" id="KW-0285">Flavoprotein</keyword>
<evidence type="ECO:0000256" key="3">
    <source>
        <dbReference type="ARBA" id="ARBA00023002"/>
    </source>
</evidence>
<organism evidence="7 8">
    <name type="scientific">Kaistia dalseonensis</name>
    <dbReference type="NCBI Taxonomy" id="410840"/>
    <lineage>
        <taxon>Bacteria</taxon>
        <taxon>Pseudomonadati</taxon>
        <taxon>Pseudomonadota</taxon>
        <taxon>Alphaproteobacteria</taxon>
        <taxon>Hyphomicrobiales</taxon>
        <taxon>Kaistiaceae</taxon>
        <taxon>Kaistia</taxon>
    </lineage>
</organism>
<dbReference type="Proteomes" id="UP001241603">
    <property type="component" value="Unassembled WGS sequence"/>
</dbReference>
<sequence>MKTIILGAFEINQVNLTSQGLWAHPEQTTYRYKELSYWTDLAQLLERGYFDFLFLADSFGYPLLSGETPDVTFEQAVELPKNDPMLLIPALAAATSDLNFIVTTSTTCEQPYANARRFATLDHLTQGRIAWNIVTTSSAVVSELLGTRQLPHDERYAMAQDFLDLSYKLFEGSWEDGAVVVDKARRLYADPRRIHPISHEGPYFTSHGYFNSEPSPQRTPVLVQAGASATGRAFAAANVEVVFVQGKDAKMLRSQVDDLRSRAVSSGREAESLKAVSGLSVVTAASRSEAEDKLEEYLSWVNADAARAYYAMMTGVDLAKLDPNASFSTVKTEGSRTQVERYSDVSVRDASADFIRRGMRELIVVGTPSEAAEEIRAIVEETDLDGFNFTPFVTPGSYTDLIDHVVPELQRIGLMRSTRSPSTFRERLFGAGQARLPETHPAARQRVGAMATPMRNVV</sequence>
<dbReference type="GO" id="GO:0004497">
    <property type="term" value="F:monooxygenase activity"/>
    <property type="evidence" value="ECO:0007669"/>
    <property type="project" value="UniProtKB-KW"/>
</dbReference>
<dbReference type="NCBIfam" id="TIGR03860">
    <property type="entry name" value="FMN_nitrolo"/>
    <property type="match status" value="1"/>
</dbReference>
<dbReference type="InterPro" id="IPR016215">
    <property type="entry name" value="NTA_MOA"/>
</dbReference>
<evidence type="ECO:0000256" key="4">
    <source>
        <dbReference type="ARBA" id="ARBA00023033"/>
    </source>
</evidence>
<comment type="similarity">
    <text evidence="5">Belongs to the NtaA/SnaA/DszA monooxygenase family.</text>
</comment>
<accession>A0ABU0H0V2</accession>
<dbReference type="EMBL" id="JAUSVO010000001">
    <property type="protein sequence ID" value="MDQ0435917.1"/>
    <property type="molecule type" value="Genomic_DNA"/>
</dbReference>
<keyword evidence="2" id="KW-0288">FMN</keyword>
<protein>
    <submittedName>
        <fullName evidence="7">FMN-dependent oxidoreductase (Nitrilotriacetate monooxygenase family)</fullName>
    </submittedName>
</protein>
<dbReference type="Pfam" id="PF00296">
    <property type="entry name" value="Bac_luciferase"/>
    <property type="match status" value="1"/>
</dbReference>
<name>A0ABU0H0V2_9HYPH</name>
<keyword evidence="8" id="KW-1185">Reference proteome</keyword>
<gene>
    <name evidence="7" type="ORF">QO014_000287</name>
</gene>
<dbReference type="SUPFAM" id="SSF51679">
    <property type="entry name" value="Bacterial luciferase-like"/>
    <property type="match status" value="1"/>
</dbReference>
<dbReference type="PIRSF" id="PIRSF000337">
    <property type="entry name" value="NTA_MOA"/>
    <property type="match status" value="1"/>
</dbReference>
<keyword evidence="3" id="KW-0560">Oxidoreductase</keyword>